<gene>
    <name evidence="1" type="ORF">EZS28_018432</name>
</gene>
<protein>
    <recommendedName>
        <fullName evidence="3">Tyr recombinase domain-containing protein</fullName>
    </recommendedName>
</protein>
<organism evidence="1 2">
    <name type="scientific">Streblomastix strix</name>
    <dbReference type="NCBI Taxonomy" id="222440"/>
    <lineage>
        <taxon>Eukaryota</taxon>
        <taxon>Metamonada</taxon>
        <taxon>Preaxostyla</taxon>
        <taxon>Oxymonadida</taxon>
        <taxon>Streblomastigidae</taxon>
        <taxon>Streblomastix</taxon>
    </lineage>
</organism>
<comment type="caution">
    <text evidence="1">The sequence shown here is derived from an EMBL/GenBank/DDBJ whole genome shotgun (WGS) entry which is preliminary data.</text>
</comment>
<dbReference type="GO" id="GO:0003677">
    <property type="term" value="F:DNA binding"/>
    <property type="evidence" value="ECO:0007669"/>
    <property type="project" value="InterPro"/>
</dbReference>
<dbReference type="InterPro" id="IPR011010">
    <property type="entry name" value="DNA_brk_join_enz"/>
</dbReference>
<reference evidence="1 2" key="1">
    <citation type="submission" date="2019-03" db="EMBL/GenBank/DDBJ databases">
        <title>Single cell metagenomics reveals metabolic interactions within the superorganism composed of flagellate Streblomastix strix and complex community of Bacteroidetes bacteria on its surface.</title>
        <authorList>
            <person name="Treitli S.C."/>
            <person name="Kolisko M."/>
            <person name="Husnik F."/>
            <person name="Keeling P."/>
            <person name="Hampl V."/>
        </authorList>
    </citation>
    <scope>NUCLEOTIDE SEQUENCE [LARGE SCALE GENOMIC DNA]</scope>
    <source>
        <strain evidence="1">ST1C</strain>
    </source>
</reference>
<dbReference type="OrthoDB" id="7699712at2759"/>
<accession>A0A5J4VUG1</accession>
<dbReference type="EMBL" id="SNRW01004987">
    <property type="protein sequence ID" value="KAA6386040.1"/>
    <property type="molecule type" value="Genomic_DNA"/>
</dbReference>
<evidence type="ECO:0000313" key="2">
    <source>
        <dbReference type="Proteomes" id="UP000324800"/>
    </source>
</evidence>
<dbReference type="Proteomes" id="UP000324800">
    <property type="component" value="Unassembled WGS sequence"/>
</dbReference>
<dbReference type="SUPFAM" id="SSF56349">
    <property type="entry name" value="DNA breaking-rejoining enzymes"/>
    <property type="match status" value="1"/>
</dbReference>
<name>A0A5J4VUG1_9EUKA</name>
<dbReference type="AlphaFoldDB" id="A0A5J4VUG1"/>
<evidence type="ECO:0008006" key="3">
    <source>
        <dbReference type="Google" id="ProtNLM"/>
    </source>
</evidence>
<sequence length="462" mass="52763">MQADQLNILTDNQEAVMNIQRKAAASILTQTIRKILEDAQKMGIVVNANHIKGIDNKKAYALRGLELAGDYEIRIKYLNIVLQQQDLKLEADMIATKYNKKCLKYYAPTSDEEAAGEDCSQIVNSQELHSDCNCDGLGKLMVVQSVKRSCYADNNIRQFGASVQGRKINEEKKNEVAPRKGPRSCDKNWIGDIIFKELALAKHLTIREQQQLIEEMSPNLQRLRRAAPASLDTYLAQKKIKSKQTLKSDVALNVRRAHNGLQQSKKTVEEMIAIRRGVCSIFSLLTGIKYFTRSPLLSSLMKPLVGKKVKKSRNSKAWDINQLFNYERMKYNDQIQLNVMQHAIVLLVAYSKMRVKFLTSYELWYYKRNIVVSEQGVRDQLRARIRQAGIEKSYWYNIIRHLVITELRKAKLSVEQVNQLTDHAPGSVIIEQYYNKPEHPLGIEDIIGQSVPAALSDQTLPL</sequence>
<evidence type="ECO:0000313" key="1">
    <source>
        <dbReference type="EMBL" id="KAA6386040.1"/>
    </source>
</evidence>
<proteinExistence type="predicted"/>